<dbReference type="Pfam" id="PF02518">
    <property type="entry name" value="HATPase_c"/>
    <property type="match status" value="1"/>
</dbReference>
<dbReference type="PRINTS" id="PR00344">
    <property type="entry name" value="BCTRLSENSOR"/>
</dbReference>
<dbReference type="GO" id="GO:0000155">
    <property type="term" value="F:phosphorelay sensor kinase activity"/>
    <property type="evidence" value="ECO:0007669"/>
    <property type="project" value="InterPro"/>
</dbReference>
<name>A0A1M6KZ50_MALRU</name>
<keyword evidence="5" id="KW-1133">Transmembrane helix</keyword>
<dbReference type="InterPro" id="IPR000014">
    <property type="entry name" value="PAS"/>
</dbReference>
<dbReference type="PROSITE" id="PS50109">
    <property type="entry name" value="HIS_KIN"/>
    <property type="match status" value="1"/>
</dbReference>
<dbReference type="RefSeq" id="WP_072909409.1">
    <property type="nucleotide sequence ID" value="NZ_FQZT01000011.1"/>
</dbReference>
<dbReference type="OrthoDB" id="9806821at2"/>
<keyword evidence="5" id="KW-0812">Transmembrane</keyword>
<evidence type="ECO:0000313" key="8">
    <source>
        <dbReference type="EMBL" id="SHJ64228.1"/>
    </source>
</evidence>
<feature type="domain" description="Response regulatory" evidence="7">
    <location>
        <begin position="640"/>
        <end position="756"/>
    </location>
</feature>
<keyword evidence="5" id="KW-0472">Membrane</keyword>
<dbReference type="InterPro" id="IPR035965">
    <property type="entry name" value="PAS-like_dom_sf"/>
</dbReference>
<sequence length="763" mass="85469">MQTHKLKFIWLVGFLAWTFVIIGLWYLERQSEKDFIRQMAISEARGSYNKDLVYRRWAATQGGVYVKKSSYTPANPYLAHIPARDVTTTDGMELTLVNPAYMTRQVHELSFGQYGTQGHITSLNPLRPENAPDPWEKSALESFHQGAKEATLQAVIDRKPYQRLMLPMITEEICLKCHAQQGYKLGEIRGGISVSVPLEPYRKAFLGNVYQHSSGMALVWLLGTSFIGYTYRVIRQKLINESTARSRAETSETKFRTFFNELNVGLAVADAKTGELLECNDKLADMVQRPAGELLGKPPSVLHSKDQPEGLTDFFLYHRDCQASETLQERLQRASGEIVDVEIKAQKFNLDNRELMLGMFYDVTERNRVEKAHRQLEEQLYQKHKMEAVGQMAGGMAHNFNNNLSIILGNLELAQLKCRCSEQVQDFLANAKMALMRSRDLIRQVMIYSRTSGSDLRTVPAVDILEETMKLLAPTIPTSVTFKQEVSPLVGRSRIMGDFTRIQEALINLCNNSIQAMNEMGDLTIKLDCVQFNPRDPIAYPDAKAGTYLCFTVSDTGGGFSEAVAEKIFDPFFTTKEAGEGTGMGLATVRGIVDSHNGFIKVSSAIGQGTIIQLYFPEGLEDEDVPLEEQNNAIPRGTGRIMIIDDDEMVLATYQNILEELGYQVTAEPKPLNALKMIEQNADNFDLIMTDQTMPDLTGKDLAQKIKSIRPDLPLILCTGYSSQVSPKDAEQLGISAFCVKPLGREELAQVVKNCIITNRTNA</sequence>
<dbReference type="PANTHER" id="PTHR43065">
    <property type="entry name" value="SENSOR HISTIDINE KINASE"/>
    <property type="match status" value="1"/>
</dbReference>
<dbReference type="CDD" id="cd00156">
    <property type="entry name" value="REC"/>
    <property type="match status" value="1"/>
</dbReference>
<evidence type="ECO:0000256" key="5">
    <source>
        <dbReference type="SAM" id="Phobius"/>
    </source>
</evidence>
<dbReference type="Pfam" id="PF00072">
    <property type="entry name" value="Response_reg"/>
    <property type="match status" value="1"/>
</dbReference>
<keyword evidence="3 4" id="KW-0597">Phosphoprotein</keyword>
<dbReference type="AlphaFoldDB" id="A0A1M6KZ50"/>
<evidence type="ECO:0000256" key="4">
    <source>
        <dbReference type="PROSITE-ProRule" id="PRU00169"/>
    </source>
</evidence>
<dbReference type="Gene3D" id="3.30.450.20">
    <property type="entry name" value="PAS domain"/>
    <property type="match status" value="1"/>
</dbReference>
<evidence type="ECO:0000256" key="3">
    <source>
        <dbReference type="ARBA" id="ARBA00022553"/>
    </source>
</evidence>
<dbReference type="CDD" id="cd00082">
    <property type="entry name" value="HisKA"/>
    <property type="match status" value="1"/>
</dbReference>
<feature type="domain" description="Histidine kinase" evidence="6">
    <location>
        <begin position="395"/>
        <end position="620"/>
    </location>
</feature>
<evidence type="ECO:0000259" key="6">
    <source>
        <dbReference type="PROSITE" id="PS50109"/>
    </source>
</evidence>
<evidence type="ECO:0000259" key="7">
    <source>
        <dbReference type="PROSITE" id="PS50110"/>
    </source>
</evidence>
<reference evidence="8 9" key="1">
    <citation type="submission" date="2016-11" db="EMBL/GenBank/DDBJ databases">
        <authorList>
            <person name="Jaros S."/>
            <person name="Januszkiewicz K."/>
            <person name="Wedrychowicz H."/>
        </authorList>
    </citation>
    <scope>NUCLEOTIDE SEQUENCE [LARGE SCALE GENOMIC DNA]</scope>
    <source>
        <strain evidence="8 9">DSM 5091</strain>
    </source>
</reference>
<dbReference type="Gene3D" id="3.30.565.10">
    <property type="entry name" value="Histidine kinase-like ATPase, C-terminal domain"/>
    <property type="match status" value="1"/>
</dbReference>
<dbReference type="PROSITE" id="PS50110">
    <property type="entry name" value="RESPONSE_REGULATORY"/>
    <property type="match status" value="1"/>
</dbReference>
<organism evidence="8 9">
    <name type="scientific">Malonomonas rubra DSM 5091</name>
    <dbReference type="NCBI Taxonomy" id="1122189"/>
    <lineage>
        <taxon>Bacteria</taxon>
        <taxon>Pseudomonadati</taxon>
        <taxon>Thermodesulfobacteriota</taxon>
        <taxon>Desulfuromonadia</taxon>
        <taxon>Desulfuromonadales</taxon>
        <taxon>Geopsychrobacteraceae</taxon>
        <taxon>Malonomonas</taxon>
    </lineage>
</organism>
<dbReference type="Gene3D" id="1.10.287.130">
    <property type="match status" value="1"/>
</dbReference>
<dbReference type="SMART" id="SM00448">
    <property type="entry name" value="REC"/>
    <property type="match status" value="1"/>
</dbReference>
<dbReference type="SMART" id="SM00387">
    <property type="entry name" value="HATPase_c"/>
    <property type="match status" value="1"/>
</dbReference>
<dbReference type="Pfam" id="PF13426">
    <property type="entry name" value="PAS_9"/>
    <property type="match status" value="1"/>
</dbReference>
<keyword evidence="9" id="KW-1185">Reference proteome</keyword>
<feature type="transmembrane region" description="Helical" evidence="5">
    <location>
        <begin position="7"/>
        <end position="27"/>
    </location>
</feature>
<evidence type="ECO:0000313" key="9">
    <source>
        <dbReference type="Proteomes" id="UP000184171"/>
    </source>
</evidence>
<dbReference type="SUPFAM" id="SSF52172">
    <property type="entry name" value="CheY-like"/>
    <property type="match status" value="1"/>
</dbReference>
<dbReference type="Proteomes" id="UP000184171">
    <property type="component" value="Unassembled WGS sequence"/>
</dbReference>
<dbReference type="InterPro" id="IPR036890">
    <property type="entry name" value="HATPase_C_sf"/>
</dbReference>
<protein>
    <recommendedName>
        <fullName evidence="2">histidine kinase</fullName>
        <ecNumber evidence="2">2.7.13.3</ecNumber>
    </recommendedName>
</protein>
<dbReference type="CDD" id="cd00130">
    <property type="entry name" value="PAS"/>
    <property type="match status" value="1"/>
</dbReference>
<dbReference type="InterPro" id="IPR004358">
    <property type="entry name" value="Sig_transdc_His_kin-like_C"/>
</dbReference>
<evidence type="ECO:0000256" key="1">
    <source>
        <dbReference type="ARBA" id="ARBA00000085"/>
    </source>
</evidence>
<dbReference type="Gene3D" id="3.40.50.2300">
    <property type="match status" value="1"/>
</dbReference>
<evidence type="ECO:0000256" key="2">
    <source>
        <dbReference type="ARBA" id="ARBA00012438"/>
    </source>
</evidence>
<dbReference type="SUPFAM" id="SSF47384">
    <property type="entry name" value="Homodimeric domain of signal transducing histidine kinase"/>
    <property type="match status" value="1"/>
</dbReference>
<accession>A0A1M6KZ50</accession>
<comment type="catalytic activity">
    <reaction evidence="1">
        <text>ATP + protein L-histidine = ADP + protein N-phospho-L-histidine.</text>
        <dbReference type="EC" id="2.7.13.3"/>
    </reaction>
</comment>
<dbReference type="InterPro" id="IPR011006">
    <property type="entry name" value="CheY-like_superfamily"/>
</dbReference>
<dbReference type="SMART" id="SM00091">
    <property type="entry name" value="PAS"/>
    <property type="match status" value="1"/>
</dbReference>
<feature type="modified residue" description="4-aspartylphosphate" evidence="4">
    <location>
        <position position="691"/>
    </location>
</feature>
<dbReference type="PANTHER" id="PTHR43065:SF42">
    <property type="entry name" value="TWO-COMPONENT SENSOR PPRA"/>
    <property type="match status" value="1"/>
</dbReference>
<dbReference type="InterPro" id="IPR003661">
    <property type="entry name" value="HisK_dim/P_dom"/>
</dbReference>
<dbReference type="InterPro" id="IPR001789">
    <property type="entry name" value="Sig_transdc_resp-reg_receiver"/>
</dbReference>
<dbReference type="InterPro" id="IPR003594">
    <property type="entry name" value="HATPase_dom"/>
</dbReference>
<gene>
    <name evidence="8" type="ORF">SAMN02745165_02851</name>
</gene>
<dbReference type="Pfam" id="PF11845">
    <property type="entry name" value="Tll0287-like"/>
    <property type="match status" value="1"/>
</dbReference>
<dbReference type="EC" id="2.7.13.3" evidence="2"/>
<proteinExistence type="predicted"/>
<dbReference type="NCBIfam" id="TIGR00229">
    <property type="entry name" value="sensory_box"/>
    <property type="match status" value="1"/>
</dbReference>
<dbReference type="STRING" id="1122189.SAMN02745165_02851"/>
<dbReference type="SUPFAM" id="SSF55874">
    <property type="entry name" value="ATPase domain of HSP90 chaperone/DNA topoisomerase II/histidine kinase"/>
    <property type="match status" value="1"/>
</dbReference>
<dbReference type="InterPro" id="IPR021796">
    <property type="entry name" value="Tll0287-like_dom"/>
</dbReference>
<dbReference type="EMBL" id="FQZT01000011">
    <property type="protein sequence ID" value="SHJ64228.1"/>
    <property type="molecule type" value="Genomic_DNA"/>
</dbReference>
<dbReference type="InterPro" id="IPR005467">
    <property type="entry name" value="His_kinase_dom"/>
</dbReference>
<dbReference type="InterPro" id="IPR036097">
    <property type="entry name" value="HisK_dim/P_sf"/>
</dbReference>
<dbReference type="SUPFAM" id="SSF55785">
    <property type="entry name" value="PYP-like sensor domain (PAS domain)"/>
    <property type="match status" value="1"/>
</dbReference>